<evidence type="ECO:0000313" key="11">
    <source>
        <dbReference type="Proteomes" id="UP000286235"/>
    </source>
</evidence>
<dbReference type="Pfam" id="PF00206">
    <property type="entry name" value="Lyase_1"/>
    <property type="match status" value="1"/>
</dbReference>
<sequence>MFHMDSKVRQKIIEKEGTEFPAKTYKKLVLEPAFNHAKENFILPMIQIHLAHLIMLVEQRIVAKDEALNIYRAIKKIDIGELKKHPYDPSFEDLFFQIEHFLIEEAGDIAGNLHIARSRNDMGIAIYRMTLREKLLNLIQAALNFRQCLIELTSEHIDTVMIGYTHTQQAQPTTLAHYFNAMTDVLTRDIRRLMAAYQTVNRSSMGAAALTTSGFPINRKRVQELLGFEDMIDNAWDAVAGADYIGETAAAVQLAGINLGRSAQDFLLWGTQEFGCLKLASPFVQISSIMPQKRNPVSIEHIRSLLSTVAGNAQTVLTMIHNTPFGDIVDTEDDMQPYMWKAIDCLQNVYGLFAGVLMTMEVNREKLLERAKKSFANVTELADTLVRTDRLSFRKAHEIVSAAVRELSSEGKESLDDFHLDLLNRHAEKIIGRKLSITEEQFKNALDPVHFVRIRSLEGGPSPERMTNTVRERIRQQEELEKWAEEKRKRLKEKREQIEQIFAEWVRENE</sequence>
<dbReference type="Proteomes" id="UP000286235">
    <property type="component" value="Unassembled WGS sequence"/>
</dbReference>
<dbReference type="InterPro" id="IPR008948">
    <property type="entry name" value="L-Aspartase-like"/>
</dbReference>
<keyword evidence="7" id="KW-0175">Coiled coil</keyword>
<name>A0A420VJ67_9BACI</name>
<keyword evidence="5 6" id="KW-0456">Lyase</keyword>
<dbReference type="PANTHER" id="PTHR43814:SF1">
    <property type="entry name" value="ARGININOSUCCINATE LYASE"/>
    <property type="match status" value="1"/>
</dbReference>
<feature type="domain" description="Argininosuccinate lyase C-terminal" evidence="9">
    <location>
        <begin position="375"/>
        <end position="452"/>
    </location>
</feature>
<dbReference type="InterPro" id="IPR009049">
    <property type="entry name" value="Argininosuccinate_lyase"/>
</dbReference>
<evidence type="ECO:0000256" key="5">
    <source>
        <dbReference type="ARBA" id="ARBA00023239"/>
    </source>
</evidence>
<comment type="pathway">
    <text evidence="1 6">Amino-acid biosynthesis; L-arginine biosynthesis; L-arginine from L-ornithine and carbamoyl phosphate: step 3/3.</text>
</comment>
<evidence type="ECO:0000256" key="3">
    <source>
        <dbReference type="ARBA" id="ARBA00022571"/>
    </source>
</evidence>
<dbReference type="GO" id="GO:0042450">
    <property type="term" value="P:L-arginine biosynthetic process via ornithine"/>
    <property type="evidence" value="ECO:0007669"/>
    <property type="project" value="UniProtKB-UniRule"/>
</dbReference>
<organism evidence="10 11">
    <name type="scientific">Caldibacillus debilis GB1</name>
    <dbReference type="NCBI Taxonomy" id="1339248"/>
    <lineage>
        <taxon>Bacteria</taxon>
        <taxon>Bacillati</taxon>
        <taxon>Bacillota</taxon>
        <taxon>Bacilli</taxon>
        <taxon>Bacillales</taxon>
        <taxon>Bacillaceae</taxon>
        <taxon>Caldibacillus</taxon>
    </lineage>
</organism>
<accession>A0A420VJ67</accession>
<dbReference type="PRINTS" id="PR00149">
    <property type="entry name" value="FUMRATELYASE"/>
</dbReference>
<dbReference type="Gene3D" id="1.10.275.10">
    <property type="entry name" value="Fumarase/aspartase (N-terminal domain)"/>
    <property type="match status" value="1"/>
</dbReference>
<evidence type="ECO:0000256" key="2">
    <source>
        <dbReference type="ARBA" id="ARBA00012338"/>
    </source>
</evidence>
<dbReference type="CDD" id="cd01359">
    <property type="entry name" value="Argininosuccinate_lyase"/>
    <property type="match status" value="1"/>
</dbReference>
<comment type="subcellular location">
    <subcellularLocation>
        <location evidence="6">Cytoplasm</location>
    </subcellularLocation>
</comment>
<dbReference type="Pfam" id="PF14698">
    <property type="entry name" value="ASL_C2"/>
    <property type="match status" value="1"/>
</dbReference>
<dbReference type="InterPro" id="IPR024083">
    <property type="entry name" value="Fumarase/histidase_N"/>
</dbReference>
<keyword evidence="6" id="KW-0963">Cytoplasm</keyword>
<keyword evidence="11" id="KW-1185">Reference proteome</keyword>
<dbReference type="NCBIfam" id="TIGR00838">
    <property type="entry name" value="argH"/>
    <property type="match status" value="1"/>
</dbReference>
<dbReference type="GO" id="GO:0004056">
    <property type="term" value="F:argininosuccinate lyase activity"/>
    <property type="evidence" value="ECO:0007669"/>
    <property type="project" value="UniProtKB-UniRule"/>
</dbReference>
<dbReference type="InterPro" id="IPR000362">
    <property type="entry name" value="Fumarate_lyase_fam"/>
</dbReference>
<dbReference type="PANTHER" id="PTHR43814">
    <property type="entry name" value="ARGININOSUCCINATE LYASE"/>
    <property type="match status" value="1"/>
</dbReference>
<dbReference type="HAMAP" id="MF_00006">
    <property type="entry name" value="Arg_succ_lyase"/>
    <property type="match status" value="1"/>
</dbReference>
<evidence type="ECO:0000259" key="9">
    <source>
        <dbReference type="Pfam" id="PF14698"/>
    </source>
</evidence>
<keyword evidence="3 6" id="KW-0055">Arginine biosynthesis</keyword>
<evidence type="ECO:0000259" key="8">
    <source>
        <dbReference type="Pfam" id="PF00206"/>
    </source>
</evidence>
<evidence type="ECO:0000256" key="7">
    <source>
        <dbReference type="SAM" id="Coils"/>
    </source>
</evidence>
<dbReference type="InterPro" id="IPR029419">
    <property type="entry name" value="Arg_succ_lyase_C"/>
</dbReference>
<protein>
    <recommendedName>
        <fullName evidence="2 6">Argininosuccinate lyase</fullName>
        <shortName evidence="6">ASAL</shortName>
        <ecNumber evidence="2 6">4.3.2.1</ecNumber>
    </recommendedName>
    <alternativeName>
        <fullName evidence="6">Arginosuccinase</fullName>
    </alternativeName>
</protein>
<dbReference type="UniPathway" id="UPA00068">
    <property type="reaction ID" value="UER00114"/>
</dbReference>
<dbReference type="SUPFAM" id="SSF48557">
    <property type="entry name" value="L-aspartase-like"/>
    <property type="match status" value="1"/>
</dbReference>
<comment type="caution">
    <text evidence="10">The sequence shown here is derived from an EMBL/GenBank/DDBJ whole genome shotgun (WGS) entry which is preliminary data.</text>
</comment>
<keyword evidence="4 6" id="KW-0028">Amino-acid biosynthesis</keyword>
<gene>
    <name evidence="6" type="primary">argH</name>
    <name evidence="10" type="ORF">Cdeb_02645</name>
</gene>
<reference evidence="10 11" key="1">
    <citation type="submission" date="2013-12" db="EMBL/GenBank/DDBJ databases">
        <title>Genome and proteome characterization of Caldibacillus debilis GB1 derived from a cellulolytic aero-tolerant co-culture.</title>
        <authorList>
            <person name="Wushke S.T."/>
            <person name="Zhang X."/>
            <person name="Fristensky B."/>
            <person name="Wilkins J.A."/>
            <person name="Levin D.B."/>
            <person name="Sparling R."/>
        </authorList>
    </citation>
    <scope>NUCLEOTIDE SEQUENCE [LARGE SCALE GENOMIC DNA]</scope>
    <source>
        <strain evidence="10 11">GB1</strain>
    </source>
</reference>
<dbReference type="PRINTS" id="PR00145">
    <property type="entry name" value="ARGSUCLYASE"/>
</dbReference>
<dbReference type="EMBL" id="AZRV01000004">
    <property type="protein sequence ID" value="RKO63699.1"/>
    <property type="molecule type" value="Genomic_DNA"/>
</dbReference>
<feature type="domain" description="Fumarate lyase N-terminal" evidence="8">
    <location>
        <begin position="108"/>
        <end position="311"/>
    </location>
</feature>
<comment type="catalytic activity">
    <reaction evidence="6">
        <text>2-(N(omega)-L-arginino)succinate = fumarate + L-arginine</text>
        <dbReference type="Rhea" id="RHEA:24020"/>
        <dbReference type="ChEBI" id="CHEBI:29806"/>
        <dbReference type="ChEBI" id="CHEBI:32682"/>
        <dbReference type="ChEBI" id="CHEBI:57472"/>
        <dbReference type="EC" id="4.3.2.1"/>
    </reaction>
</comment>
<proteinExistence type="inferred from homology"/>
<evidence type="ECO:0000256" key="1">
    <source>
        <dbReference type="ARBA" id="ARBA00004941"/>
    </source>
</evidence>
<evidence type="ECO:0000313" key="10">
    <source>
        <dbReference type="EMBL" id="RKO63699.1"/>
    </source>
</evidence>
<comment type="similarity">
    <text evidence="6">Belongs to the lyase 1 family. Argininosuccinate lyase subfamily.</text>
</comment>
<dbReference type="AlphaFoldDB" id="A0A420VJ67"/>
<dbReference type="EC" id="4.3.2.1" evidence="2 6"/>
<evidence type="ECO:0000256" key="4">
    <source>
        <dbReference type="ARBA" id="ARBA00022605"/>
    </source>
</evidence>
<evidence type="ECO:0000256" key="6">
    <source>
        <dbReference type="HAMAP-Rule" id="MF_00006"/>
    </source>
</evidence>
<dbReference type="InterPro" id="IPR022761">
    <property type="entry name" value="Fumarate_lyase_N"/>
</dbReference>
<dbReference type="Gene3D" id="1.20.200.10">
    <property type="entry name" value="Fumarase/aspartase (Central domain)"/>
    <property type="match status" value="1"/>
</dbReference>
<dbReference type="Gene3D" id="1.10.40.30">
    <property type="entry name" value="Fumarase/aspartase (C-terminal domain)"/>
    <property type="match status" value="1"/>
</dbReference>
<feature type="coiled-coil region" evidence="7">
    <location>
        <begin position="474"/>
        <end position="508"/>
    </location>
</feature>
<dbReference type="GO" id="GO:0005829">
    <property type="term" value="C:cytosol"/>
    <property type="evidence" value="ECO:0007669"/>
    <property type="project" value="TreeGrafter"/>
</dbReference>